<name>A0ABT8S779_9BURK</name>
<accession>A0ABT8S779</accession>
<sequence length="122" mass="13251">MTRPHPIAAWTAGALLSLAAGLHAEPVHWRGDLVYFADAALFTDCASGQRWPLAMTADAAALQRSYLAWLKEPAAPLLVNFDGRLEVREAMEGPAREQMVVERFRSVEPGYTCAKLAAATAQ</sequence>
<gene>
    <name evidence="3" type="ORF">Q2T77_20950</name>
</gene>
<feature type="signal peptide" evidence="1">
    <location>
        <begin position="1"/>
        <end position="24"/>
    </location>
</feature>
<feature type="chain" id="PRO_5046588045" description="NlpE C-terminal OB domain-containing protein" evidence="1">
    <location>
        <begin position="25"/>
        <end position="122"/>
    </location>
</feature>
<evidence type="ECO:0000259" key="2">
    <source>
        <dbReference type="Pfam" id="PF17185"/>
    </source>
</evidence>
<dbReference type="Gene3D" id="2.40.50.540">
    <property type="match status" value="1"/>
</dbReference>
<evidence type="ECO:0000313" key="3">
    <source>
        <dbReference type="EMBL" id="MDO1534766.1"/>
    </source>
</evidence>
<dbReference type="RefSeq" id="WP_301812524.1">
    <property type="nucleotide sequence ID" value="NZ_JAUJZH010000015.1"/>
</dbReference>
<dbReference type="EMBL" id="JAUKVY010000015">
    <property type="protein sequence ID" value="MDO1534766.1"/>
    <property type="molecule type" value="Genomic_DNA"/>
</dbReference>
<protein>
    <recommendedName>
        <fullName evidence="2">NlpE C-terminal OB domain-containing protein</fullName>
    </recommendedName>
</protein>
<keyword evidence="4" id="KW-1185">Reference proteome</keyword>
<feature type="domain" description="NlpE C-terminal OB" evidence="2">
    <location>
        <begin position="25"/>
        <end position="113"/>
    </location>
</feature>
<dbReference type="InterPro" id="IPR038139">
    <property type="entry name" value="NlpE_C_sf"/>
</dbReference>
<dbReference type="Proteomes" id="UP001169027">
    <property type="component" value="Unassembled WGS sequence"/>
</dbReference>
<comment type="caution">
    <text evidence="3">The sequence shown here is derived from an EMBL/GenBank/DDBJ whole genome shotgun (WGS) entry which is preliminary data.</text>
</comment>
<reference evidence="3" key="1">
    <citation type="submission" date="2023-06" db="EMBL/GenBank/DDBJ databases">
        <authorList>
            <person name="Jiang Y."/>
            <person name="Liu Q."/>
        </authorList>
    </citation>
    <scope>NUCLEOTIDE SEQUENCE</scope>
    <source>
        <strain evidence="3">CGMCC 1.12090</strain>
    </source>
</reference>
<evidence type="ECO:0000256" key="1">
    <source>
        <dbReference type="SAM" id="SignalP"/>
    </source>
</evidence>
<dbReference type="InterPro" id="IPR033450">
    <property type="entry name" value="NlpE_C"/>
</dbReference>
<keyword evidence="1" id="KW-0732">Signal</keyword>
<proteinExistence type="predicted"/>
<evidence type="ECO:0000313" key="4">
    <source>
        <dbReference type="Proteomes" id="UP001169027"/>
    </source>
</evidence>
<dbReference type="Pfam" id="PF17185">
    <property type="entry name" value="NlpE_C"/>
    <property type="match status" value="1"/>
</dbReference>
<organism evidence="3 4">
    <name type="scientific">Variovorax ginsengisoli</name>
    <dbReference type="NCBI Taxonomy" id="363844"/>
    <lineage>
        <taxon>Bacteria</taxon>
        <taxon>Pseudomonadati</taxon>
        <taxon>Pseudomonadota</taxon>
        <taxon>Betaproteobacteria</taxon>
        <taxon>Burkholderiales</taxon>
        <taxon>Comamonadaceae</taxon>
        <taxon>Variovorax</taxon>
    </lineage>
</organism>